<evidence type="ECO:0000313" key="4">
    <source>
        <dbReference type="Proteomes" id="UP000784294"/>
    </source>
</evidence>
<dbReference type="AlphaFoldDB" id="A0A3S5A0G7"/>
<dbReference type="EMBL" id="CAAALY010012424">
    <property type="protein sequence ID" value="VEL11650.1"/>
    <property type="molecule type" value="Genomic_DNA"/>
</dbReference>
<dbReference type="Proteomes" id="UP000784294">
    <property type="component" value="Unassembled WGS sequence"/>
</dbReference>
<gene>
    <name evidence="3" type="ORF">PXEA_LOCUS5090</name>
</gene>
<proteinExistence type="predicted"/>
<dbReference type="Pfam" id="PF25508">
    <property type="entry name" value="TRPM2"/>
    <property type="match status" value="1"/>
</dbReference>
<keyword evidence="1" id="KW-0812">Transmembrane</keyword>
<sequence>MFAQDPRWLRPMSNTNLHKETVPTSQRKIREAIEISETANTVNRSNECMKLTGCWCALLLLVPCLNAFFSAFSTFLAAVDHLTFRALKEDKVDFVRLFLQNGLAIRQFLSLQRLHLLYNQTQRQAGFLRNLEFFHITSVGSSSRKEQNKGAKHDQPIGKGLPNLSRVHLEQMLETPVLIHPEKCKCSLQLSRLARNWQNAPTLLLHDVLAENIL</sequence>
<feature type="domain" description="TRPM-like" evidence="2">
    <location>
        <begin position="82"/>
        <end position="141"/>
    </location>
</feature>
<dbReference type="OrthoDB" id="301415at2759"/>
<keyword evidence="4" id="KW-1185">Reference proteome</keyword>
<reference evidence="3" key="1">
    <citation type="submission" date="2018-11" db="EMBL/GenBank/DDBJ databases">
        <authorList>
            <consortium name="Pathogen Informatics"/>
        </authorList>
    </citation>
    <scope>NUCLEOTIDE SEQUENCE</scope>
</reference>
<evidence type="ECO:0000259" key="2">
    <source>
        <dbReference type="Pfam" id="PF25508"/>
    </source>
</evidence>
<accession>A0A3S5A0G7</accession>
<feature type="transmembrane region" description="Helical" evidence="1">
    <location>
        <begin position="54"/>
        <end position="79"/>
    </location>
</feature>
<protein>
    <recommendedName>
        <fullName evidence="2">TRPM-like domain-containing protein</fullName>
    </recommendedName>
</protein>
<name>A0A3S5A0G7_9PLAT</name>
<dbReference type="InterPro" id="IPR057366">
    <property type="entry name" value="TRPM-like"/>
</dbReference>
<keyword evidence="1" id="KW-1133">Transmembrane helix</keyword>
<comment type="caution">
    <text evidence="3">The sequence shown here is derived from an EMBL/GenBank/DDBJ whole genome shotgun (WGS) entry which is preliminary data.</text>
</comment>
<evidence type="ECO:0000256" key="1">
    <source>
        <dbReference type="SAM" id="Phobius"/>
    </source>
</evidence>
<organism evidence="3 4">
    <name type="scientific">Protopolystoma xenopodis</name>
    <dbReference type="NCBI Taxonomy" id="117903"/>
    <lineage>
        <taxon>Eukaryota</taxon>
        <taxon>Metazoa</taxon>
        <taxon>Spiralia</taxon>
        <taxon>Lophotrochozoa</taxon>
        <taxon>Platyhelminthes</taxon>
        <taxon>Monogenea</taxon>
        <taxon>Polyopisthocotylea</taxon>
        <taxon>Polystomatidea</taxon>
        <taxon>Polystomatidae</taxon>
        <taxon>Protopolystoma</taxon>
    </lineage>
</organism>
<evidence type="ECO:0000313" key="3">
    <source>
        <dbReference type="EMBL" id="VEL11650.1"/>
    </source>
</evidence>
<keyword evidence="1" id="KW-0472">Membrane</keyword>